<feature type="transmembrane region" description="Helical" evidence="1">
    <location>
        <begin position="44"/>
        <end position="64"/>
    </location>
</feature>
<accession>A0A2T4C2R7</accession>
<dbReference type="GO" id="GO:0005789">
    <property type="term" value="C:endoplasmic reticulum membrane"/>
    <property type="evidence" value="ECO:0007669"/>
    <property type="project" value="TreeGrafter"/>
</dbReference>
<evidence type="ECO:0000313" key="3">
    <source>
        <dbReference type="Proteomes" id="UP000240760"/>
    </source>
</evidence>
<dbReference type="STRING" id="983965.A0A2T4C2R7"/>
<dbReference type="InterPro" id="IPR037997">
    <property type="entry name" value="Dgk1-like"/>
</dbReference>
<feature type="transmembrane region" description="Helical" evidence="1">
    <location>
        <begin position="76"/>
        <end position="93"/>
    </location>
</feature>
<name>A0A2T4C2R7_TRILO</name>
<dbReference type="OrthoDB" id="5673at2759"/>
<dbReference type="GO" id="GO:0004143">
    <property type="term" value="F:ATP-dependent diacylglycerol kinase activity"/>
    <property type="evidence" value="ECO:0007669"/>
    <property type="project" value="InterPro"/>
</dbReference>
<dbReference type="PANTHER" id="PTHR31303">
    <property type="entry name" value="CTP-DEPENDENT DIACYLGLYCEROL KINASE 1"/>
    <property type="match status" value="1"/>
</dbReference>
<feature type="transmembrane region" description="Helical" evidence="1">
    <location>
        <begin position="12"/>
        <end position="32"/>
    </location>
</feature>
<dbReference type="GO" id="GO:0006654">
    <property type="term" value="P:phosphatidic acid biosynthetic process"/>
    <property type="evidence" value="ECO:0007669"/>
    <property type="project" value="TreeGrafter"/>
</dbReference>
<organism evidence="2 3">
    <name type="scientific">Trichoderma longibrachiatum ATCC 18648</name>
    <dbReference type="NCBI Taxonomy" id="983965"/>
    <lineage>
        <taxon>Eukaryota</taxon>
        <taxon>Fungi</taxon>
        <taxon>Dikarya</taxon>
        <taxon>Ascomycota</taxon>
        <taxon>Pezizomycotina</taxon>
        <taxon>Sordariomycetes</taxon>
        <taxon>Hypocreomycetidae</taxon>
        <taxon>Hypocreales</taxon>
        <taxon>Hypocreaceae</taxon>
        <taxon>Trichoderma</taxon>
    </lineage>
</organism>
<keyword evidence="3" id="KW-1185">Reference proteome</keyword>
<dbReference type="AlphaFoldDB" id="A0A2T4C2R7"/>
<gene>
    <name evidence="2" type="ORF">M440DRAFT_1422941</name>
</gene>
<reference evidence="2 3" key="1">
    <citation type="submission" date="2016-07" db="EMBL/GenBank/DDBJ databases">
        <title>Multiple horizontal gene transfer events from other fungi enriched the ability of initially mycotrophic Trichoderma (Ascomycota) to feed on dead plant biomass.</title>
        <authorList>
            <consortium name="DOE Joint Genome Institute"/>
            <person name="Aerts A."/>
            <person name="Atanasova L."/>
            <person name="Chenthamara K."/>
            <person name="Zhang J."/>
            <person name="Grujic M."/>
            <person name="Henrissat B."/>
            <person name="Kuo A."/>
            <person name="Salamov A."/>
            <person name="Lipzen A."/>
            <person name="Labutti K."/>
            <person name="Barry K."/>
            <person name="Miao Y."/>
            <person name="Rahimi M.J."/>
            <person name="Shen Q."/>
            <person name="Grigoriev I.V."/>
            <person name="Kubicek C.P."/>
            <person name="Druzhinina I.S."/>
        </authorList>
    </citation>
    <scope>NUCLEOTIDE SEQUENCE [LARGE SCALE GENOMIC DNA]</scope>
    <source>
        <strain evidence="2 3">ATCC 18648</strain>
    </source>
</reference>
<dbReference type="PANTHER" id="PTHR31303:SF1">
    <property type="entry name" value="CTP-DEPENDENT DIACYLGLYCEROL KINASE 1"/>
    <property type="match status" value="1"/>
</dbReference>
<keyword evidence="1" id="KW-1133">Transmembrane helix</keyword>
<dbReference type="EMBL" id="KZ679133">
    <property type="protein sequence ID" value="PTB75852.1"/>
    <property type="molecule type" value="Genomic_DNA"/>
</dbReference>
<dbReference type="Proteomes" id="UP000240760">
    <property type="component" value="Unassembled WGS sequence"/>
</dbReference>
<evidence type="ECO:0000313" key="2">
    <source>
        <dbReference type="EMBL" id="PTB75852.1"/>
    </source>
</evidence>
<keyword evidence="1" id="KW-0472">Membrane</keyword>
<protein>
    <submittedName>
        <fullName evidence="2">Uncharacterized protein</fullName>
    </submittedName>
</protein>
<feature type="non-terminal residue" evidence="2">
    <location>
        <position position="1"/>
    </location>
</feature>
<evidence type="ECO:0000256" key="1">
    <source>
        <dbReference type="SAM" id="Phobius"/>
    </source>
</evidence>
<sequence>GPNPGSQPWSVGMVSILHFMFTGTLSLPRAVIDAVGVPENMASVSGSVALGIMSVWSGFVASASEVADVFGWDDNLTIPVLSGLGIWGFLKLFG</sequence>
<proteinExistence type="predicted"/>
<keyword evidence="1" id="KW-0812">Transmembrane</keyword>